<dbReference type="EMBL" id="DNWC01000045">
    <property type="protein sequence ID" value="HBJ07970.1"/>
    <property type="molecule type" value="Genomic_DNA"/>
</dbReference>
<dbReference type="AlphaFoldDB" id="A0A316R2D3"/>
<dbReference type="Proteomes" id="UP000262954">
    <property type="component" value="Unassembled WGS sequence"/>
</dbReference>
<reference evidence="1 2" key="1">
    <citation type="journal article" date="2018" name="Nat. Biotechnol.">
        <title>A standardized bacterial taxonomy based on genome phylogeny substantially revises the tree of life.</title>
        <authorList>
            <person name="Parks D.H."/>
            <person name="Chuvochina M."/>
            <person name="Waite D.W."/>
            <person name="Rinke C."/>
            <person name="Skarshewski A."/>
            <person name="Chaumeil P.A."/>
            <person name="Hugenholtz P."/>
        </authorList>
    </citation>
    <scope>NUCLEOTIDE SEQUENCE [LARGE SCALE GENOMIC DNA]</scope>
    <source>
        <strain evidence="1">UBA11482</strain>
    </source>
</reference>
<name>A0A316R2D3_9BACT</name>
<protein>
    <submittedName>
        <fullName evidence="1">Uncharacterized protein</fullName>
    </submittedName>
</protein>
<gene>
    <name evidence="1" type="ORF">DDY73_03105</name>
</gene>
<sequence length="70" mass="8524">MRFLPVSFPVFPRQIARYPPCKNRKISSKETLKPDPGKIQTGFKVHKNNYFYIYMQELSKIFYCLIRFRF</sequence>
<evidence type="ECO:0000313" key="2">
    <source>
        <dbReference type="Proteomes" id="UP000262954"/>
    </source>
</evidence>
<comment type="caution">
    <text evidence="1">The sequence shown here is derived from an EMBL/GenBank/DDBJ whole genome shotgun (WGS) entry which is preliminary data.</text>
</comment>
<organism evidence="1 2">
    <name type="scientific">Coprobacter fastidiosus</name>
    <dbReference type="NCBI Taxonomy" id="1099853"/>
    <lineage>
        <taxon>Bacteria</taxon>
        <taxon>Pseudomonadati</taxon>
        <taxon>Bacteroidota</taxon>
        <taxon>Bacteroidia</taxon>
        <taxon>Bacteroidales</taxon>
        <taxon>Barnesiellaceae</taxon>
        <taxon>Coprobacter</taxon>
    </lineage>
</organism>
<evidence type="ECO:0000313" key="1">
    <source>
        <dbReference type="EMBL" id="HBJ07970.1"/>
    </source>
</evidence>
<accession>A0A316R2D3</accession>
<proteinExistence type="predicted"/>